<gene>
    <name evidence="6" type="ORF">MJAP1_001821</name>
</gene>
<dbReference type="SUPFAM" id="SSF52540">
    <property type="entry name" value="P-loop containing nucleoside triphosphate hydrolases"/>
    <property type="match status" value="2"/>
</dbReference>
<keyword evidence="2" id="KW-0378">Hydrolase</keyword>
<dbReference type="CDD" id="cd18793">
    <property type="entry name" value="SF2_C_SNF"/>
    <property type="match status" value="1"/>
</dbReference>
<dbReference type="InterPro" id="IPR050628">
    <property type="entry name" value="SNF2_RAD54_helicase_TF"/>
</dbReference>
<dbReference type="GO" id="GO:0016787">
    <property type="term" value="F:hydrolase activity"/>
    <property type="evidence" value="ECO:0007669"/>
    <property type="project" value="UniProtKB-KW"/>
</dbReference>
<dbReference type="AlphaFoldDB" id="A0AAF0F5K3"/>
<dbReference type="GO" id="GO:0005524">
    <property type="term" value="F:ATP binding"/>
    <property type="evidence" value="ECO:0007669"/>
    <property type="project" value="UniProtKB-KW"/>
</dbReference>
<dbReference type="InterPro" id="IPR000330">
    <property type="entry name" value="SNF2_N"/>
</dbReference>
<reference evidence="6" key="1">
    <citation type="submission" date="2023-03" db="EMBL/GenBank/DDBJ databases">
        <title>Mating type loci evolution in Malassezia.</title>
        <authorList>
            <person name="Coelho M.A."/>
        </authorList>
    </citation>
    <scope>NUCLEOTIDE SEQUENCE</scope>
    <source>
        <strain evidence="6">CBS 9431</strain>
    </source>
</reference>
<dbReference type="Pfam" id="PF00176">
    <property type="entry name" value="SNF2-rel_dom"/>
    <property type="match status" value="1"/>
</dbReference>
<keyword evidence="1" id="KW-0547">Nucleotide-binding</keyword>
<dbReference type="Gene3D" id="3.40.50.10810">
    <property type="entry name" value="Tandem AAA-ATPase domain"/>
    <property type="match status" value="2"/>
</dbReference>
<evidence type="ECO:0000313" key="6">
    <source>
        <dbReference type="EMBL" id="WFD38857.1"/>
    </source>
</evidence>
<dbReference type="InterPro" id="IPR049730">
    <property type="entry name" value="SNF2/RAD54-like_C"/>
</dbReference>
<name>A0AAF0F5K3_9BASI</name>
<dbReference type="GO" id="GO:0006281">
    <property type="term" value="P:DNA repair"/>
    <property type="evidence" value="ECO:0007669"/>
    <property type="project" value="TreeGrafter"/>
</dbReference>
<dbReference type="Proteomes" id="UP001217754">
    <property type="component" value="Chromosome 2"/>
</dbReference>
<proteinExistence type="predicted"/>
<dbReference type="InterPro" id="IPR027417">
    <property type="entry name" value="P-loop_NTPase"/>
</dbReference>
<evidence type="ECO:0000256" key="1">
    <source>
        <dbReference type="ARBA" id="ARBA00022741"/>
    </source>
</evidence>
<keyword evidence="7" id="KW-1185">Reference proteome</keyword>
<dbReference type="GO" id="GO:0008094">
    <property type="term" value="F:ATP-dependent activity, acting on DNA"/>
    <property type="evidence" value="ECO:0007669"/>
    <property type="project" value="TreeGrafter"/>
</dbReference>
<dbReference type="SMART" id="SM00490">
    <property type="entry name" value="HELICc"/>
    <property type="match status" value="1"/>
</dbReference>
<organism evidence="6 7">
    <name type="scientific">Malassezia japonica</name>
    <dbReference type="NCBI Taxonomy" id="223818"/>
    <lineage>
        <taxon>Eukaryota</taxon>
        <taxon>Fungi</taxon>
        <taxon>Dikarya</taxon>
        <taxon>Basidiomycota</taxon>
        <taxon>Ustilaginomycotina</taxon>
        <taxon>Malasseziomycetes</taxon>
        <taxon>Malasseziales</taxon>
        <taxon>Malasseziaceae</taxon>
        <taxon>Malassezia</taxon>
    </lineage>
</organism>
<dbReference type="InterPro" id="IPR038718">
    <property type="entry name" value="SNF2-like_sf"/>
</dbReference>
<dbReference type="GO" id="GO:0005634">
    <property type="term" value="C:nucleus"/>
    <property type="evidence" value="ECO:0007669"/>
    <property type="project" value="TreeGrafter"/>
</dbReference>
<feature type="region of interest" description="Disordered" evidence="4">
    <location>
        <begin position="319"/>
        <end position="341"/>
    </location>
</feature>
<evidence type="ECO:0000313" key="7">
    <source>
        <dbReference type="Proteomes" id="UP001217754"/>
    </source>
</evidence>
<evidence type="ECO:0000256" key="4">
    <source>
        <dbReference type="SAM" id="MobiDB-lite"/>
    </source>
</evidence>
<dbReference type="EMBL" id="CP119959">
    <property type="protein sequence ID" value="WFD38857.1"/>
    <property type="molecule type" value="Genomic_DNA"/>
</dbReference>
<evidence type="ECO:0000256" key="2">
    <source>
        <dbReference type="ARBA" id="ARBA00022801"/>
    </source>
</evidence>
<dbReference type="GeneID" id="85225470"/>
<dbReference type="Pfam" id="PF00271">
    <property type="entry name" value="Helicase_C"/>
    <property type="match status" value="1"/>
</dbReference>
<dbReference type="PROSITE" id="PS51194">
    <property type="entry name" value="HELICASE_CTER"/>
    <property type="match status" value="1"/>
</dbReference>
<feature type="domain" description="Helicase C-terminal" evidence="5">
    <location>
        <begin position="908"/>
        <end position="1063"/>
    </location>
</feature>
<accession>A0AAF0F5K3</accession>
<dbReference type="InterPro" id="IPR014001">
    <property type="entry name" value="Helicase_ATP-bd"/>
</dbReference>
<dbReference type="InterPro" id="IPR001650">
    <property type="entry name" value="Helicase_C-like"/>
</dbReference>
<dbReference type="PANTHER" id="PTHR45626">
    <property type="entry name" value="TRANSCRIPTION TERMINATION FACTOR 2-RELATED"/>
    <property type="match status" value="1"/>
</dbReference>
<evidence type="ECO:0000256" key="3">
    <source>
        <dbReference type="ARBA" id="ARBA00022840"/>
    </source>
</evidence>
<keyword evidence="3" id="KW-0067">ATP-binding</keyword>
<protein>
    <recommendedName>
        <fullName evidence="5">Helicase C-terminal domain-containing protein</fullName>
    </recommendedName>
</protein>
<dbReference type="PANTHER" id="PTHR45626:SF51">
    <property type="entry name" value="SNF2-RELATED DOMAIN-CONTAINING PROTEIN"/>
    <property type="match status" value="1"/>
</dbReference>
<dbReference type="RefSeq" id="XP_060121754.1">
    <property type="nucleotide sequence ID" value="XM_060265771.1"/>
</dbReference>
<evidence type="ECO:0000259" key="5">
    <source>
        <dbReference type="PROSITE" id="PS51194"/>
    </source>
</evidence>
<dbReference type="Gene3D" id="3.40.50.300">
    <property type="entry name" value="P-loop containing nucleotide triphosphate hydrolases"/>
    <property type="match status" value="1"/>
</dbReference>
<dbReference type="SMART" id="SM00487">
    <property type="entry name" value="DEXDc"/>
    <property type="match status" value="1"/>
</dbReference>
<sequence>MAMPECLEGIPIGVVLVQVRPASPVESQGGGVLKEEEIQRLAACTETASVLHDLAALQSLHALEAEVERDAWNLWCAGMYAGTMRIRIYAAASERHRTPRKSKRPPPPRPAATLWERVLPHVLVGTLEWHALSRESDATPSDAKHFWREGLSQWSLAELYRRLPSPPDAQLDLDIPLKCTLYSYQCNSLAKLLQRELEPESYCDPYFLQRTCPVPMRSGERSYAMDPATYEFFPCSAVSVYPDLKGGILCDEMGVGKTIICIALILSTLSHVSQPDQEPMASATTSLMALQFPQHEYQGADPARGLALDLVTAPFGAPSPGERISRVRPPKATQAETPPPKEHIEGRVSLAEIAAHRLRTTNMCPPSVLATLPPQLQDLLGLASAPFIHLWPPPPTRMSRISQSRTPLRVYLTSATLVLVPLTLLVQWLEEIEKHCEPGALRVLAVPDIHTPLPDALHLAQGYDIVLMSHSRFGKEAGDDQQGMRSDLDASPIMQVYWKRVIIDEGNMLAGDSLVVRLCSYLRVERRWIVTGTPTEALVGSSLKASGAALTSPSKARPTSWTPAERKSLDRLKLLLVRFLRLAPFVGASASMASAAKASGLPSGKERDWNALMAAPPDNSGEWTAKCRLYDVLARVMVRNRVEDVERECPLPPLEHRVVSLALSDLERKTYNVLQSLIVLNAALSEESDKDYFFHPSNRKALAAVMENLALACFHFAGQGFLEQTKSARDLIETQYASLKEPYKERVHEAMCQLDAALEDETWKEHLARGDVLYTTQGASGELVQAWTSRSATHMTSEELVSMRRACAEALRESSLDADDLYDELITKGMQYAQRKQGKSPGRTPDAPKTVVTLASDHATASANLQRARHSIQPRGRARAPWEEEITLPEGMDDIRVTKTSSTKLDAMLVEILTSIESEKVLVFSMLDNVLFELAAALDVVQVPYLCYVAGMPQKLRNEYASSFAHSSTYRCLLMSTTVGGRGLDLHCASRVLFAEPVWQLDLESQAIKRAWRMGQTRPVVVSTYVMQHTFEDRLVVRKKARIAELHETSTIDDAKTLTEDPGMRDFVAHPRFVQPAPAEETRLSCSAFQMTPTKDEGPKKRAKHVH</sequence>